<reference evidence="6" key="1">
    <citation type="submission" date="2022-05" db="EMBL/GenBank/DDBJ databases">
        <authorList>
            <person name="Park J.-S."/>
        </authorList>
    </citation>
    <scope>NUCLEOTIDE SEQUENCE</scope>
    <source>
        <strain evidence="6">2012CJ41-6</strain>
    </source>
</reference>
<evidence type="ECO:0000256" key="4">
    <source>
        <dbReference type="PROSITE-ProRule" id="PRU00335"/>
    </source>
</evidence>
<protein>
    <submittedName>
        <fullName evidence="6">TetR/AcrR family transcriptional regulator</fullName>
    </submittedName>
</protein>
<dbReference type="Pfam" id="PF00440">
    <property type="entry name" value="TetR_N"/>
    <property type="match status" value="1"/>
</dbReference>
<keyword evidence="1" id="KW-0805">Transcription regulation</keyword>
<dbReference type="PANTHER" id="PTHR30055">
    <property type="entry name" value="HTH-TYPE TRANSCRIPTIONAL REGULATOR RUTR"/>
    <property type="match status" value="1"/>
</dbReference>
<evidence type="ECO:0000313" key="6">
    <source>
        <dbReference type="EMBL" id="MCL6283552.1"/>
    </source>
</evidence>
<dbReference type="PANTHER" id="PTHR30055:SF234">
    <property type="entry name" value="HTH-TYPE TRANSCRIPTIONAL REGULATOR BETI"/>
    <property type="match status" value="1"/>
</dbReference>
<evidence type="ECO:0000256" key="1">
    <source>
        <dbReference type="ARBA" id="ARBA00023015"/>
    </source>
</evidence>
<proteinExistence type="predicted"/>
<evidence type="ECO:0000256" key="2">
    <source>
        <dbReference type="ARBA" id="ARBA00023125"/>
    </source>
</evidence>
<gene>
    <name evidence="6" type="ORF">M3P21_08380</name>
</gene>
<sequence length="197" mass="20861">MAGRPSNRDERYAQVMQALVRCVARFGLEGASLTQIAAEAGLTRPLIRHHLGNREDMIAALQDHVLHSFAEQTEALIAALPGDAPAAALVEYLFADTTGSSPDMVLAFAALTARAAEDADLRTACRESLLGFEAAIARVLRQDNPQADDHAVNAAAHGIVALYLNVASLAPLDMPQGWTQTAQTIAHKLLEGLDGGS</sequence>
<keyword evidence="3" id="KW-0804">Transcription</keyword>
<keyword evidence="2 4" id="KW-0238">DNA-binding</keyword>
<accession>A0ABT0Q179</accession>
<comment type="caution">
    <text evidence="6">The sequence shown here is derived from an EMBL/GenBank/DDBJ whole genome shotgun (WGS) entry which is preliminary data.</text>
</comment>
<feature type="domain" description="HTH tetR-type" evidence="5">
    <location>
        <begin position="9"/>
        <end position="69"/>
    </location>
</feature>
<dbReference type="Gene3D" id="1.10.357.10">
    <property type="entry name" value="Tetracycline Repressor, domain 2"/>
    <property type="match status" value="1"/>
</dbReference>
<organism evidence="6 7">
    <name type="scientific">Ruegeria spongiae</name>
    <dbReference type="NCBI Taxonomy" id="2942209"/>
    <lineage>
        <taxon>Bacteria</taxon>
        <taxon>Pseudomonadati</taxon>
        <taxon>Pseudomonadota</taxon>
        <taxon>Alphaproteobacteria</taxon>
        <taxon>Rhodobacterales</taxon>
        <taxon>Roseobacteraceae</taxon>
        <taxon>Ruegeria</taxon>
    </lineage>
</organism>
<dbReference type="Proteomes" id="UP001203880">
    <property type="component" value="Unassembled WGS sequence"/>
</dbReference>
<dbReference type="InterPro" id="IPR001647">
    <property type="entry name" value="HTH_TetR"/>
</dbReference>
<name>A0ABT0Q179_9RHOB</name>
<dbReference type="PROSITE" id="PS50977">
    <property type="entry name" value="HTH_TETR_2"/>
    <property type="match status" value="1"/>
</dbReference>
<dbReference type="SUPFAM" id="SSF46689">
    <property type="entry name" value="Homeodomain-like"/>
    <property type="match status" value="1"/>
</dbReference>
<feature type="DNA-binding region" description="H-T-H motif" evidence="4">
    <location>
        <begin position="32"/>
        <end position="51"/>
    </location>
</feature>
<dbReference type="InterPro" id="IPR050109">
    <property type="entry name" value="HTH-type_TetR-like_transc_reg"/>
</dbReference>
<evidence type="ECO:0000313" key="7">
    <source>
        <dbReference type="Proteomes" id="UP001203880"/>
    </source>
</evidence>
<evidence type="ECO:0000256" key="3">
    <source>
        <dbReference type="ARBA" id="ARBA00023163"/>
    </source>
</evidence>
<dbReference type="EMBL" id="JAMFMB010000008">
    <property type="protein sequence ID" value="MCL6283552.1"/>
    <property type="molecule type" value="Genomic_DNA"/>
</dbReference>
<keyword evidence="7" id="KW-1185">Reference proteome</keyword>
<dbReference type="RefSeq" id="WP_249708931.1">
    <property type="nucleotide sequence ID" value="NZ_JAMFMB010000008.1"/>
</dbReference>
<dbReference type="InterPro" id="IPR009057">
    <property type="entry name" value="Homeodomain-like_sf"/>
</dbReference>
<evidence type="ECO:0000259" key="5">
    <source>
        <dbReference type="PROSITE" id="PS50977"/>
    </source>
</evidence>